<sequence>MPKIYSLRHDKHLPLGARSELSPIKPTNSQVFKKSRKPLKTNEKIIFFIFRDKLKMFLFQRSHQS</sequence>
<comment type="caution">
    <text evidence="1">The sequence shown here is derived from an EMBL/GenBank/DDBJ whole genome shotgun (WGS) entry which is preliminary data.</text>
</comment>
<accession>A0A1C0TMC8</accession>
<gene>
    <name evidence="1" type="ORF">A7985_18980</name>
</gene>
<evidence type="ECO:0000313" key="2">
    <source>
        <dbReference type="Proteomes" id="UP000093366"/>
    </source>
</evidence>
<protein>
    <submittedName>
        <fullName evidence="1">Uncharacterized protein</fullName>
    </submittedName>
</protein>
<name>A0A1C0TMC8_9GAMM</name>
<dbReference type="AlphaFoldDB" id="A0A1C0TMC8"/>
<dbReference type="EMBL" id="MAUJ01000007">
    <property type="protein sequence ID" value="OCQ19980.1"/>
    <property type="molecule type" value="Genomic_DNA"/>
</dbReference>
<proteinExistence type="predicted"/>
<organism evidence="1 2">
    <name type="scientific">Pseudoalteromonas luteoviolacea</name>
    <dbReference type="NCBI Taxonomy" id="43657"/>
    <lineage>
        <taxon>Bacteria</taxon>
        <taxon>Pseudomonadati</taxon>
        <taxon>Pseudomonadota</taxon>
        <taxon>Gammaproteobacteria</taxon>
        <taxon>Alteromonadales</taxon>
        <taxon>Pseudoalteromonadaceae</taxon>
        <taxon>Pseudoalteromonas</taxon>
    </lineage>
</organism>
<evidence type="ECO:0000313" key="1">
    <source>
        <dbReference type="EMBL" id="OCQ19980.1"/>
    </source>
</evidence>
<reference evidence="2" key="1">
    <citation type="submission" date="2016-07" db="EMBL/GenBank/DDBJ databases">
        <authorList>
            <person name="Florea S."/>
            <person name="Webb J.S."/>
            <person name="Jaromczyk J."/>
            <person name="Schardl C.L."/>
        </authorList>
    </citation>
    <scope>NUCLEOTIDE SEQUENCE [LARGE SCALE GENOMIC DNA]</scope>
    <source>
        <strain evidence="2">IPB1</strain>
    </source>
</reference>
<dbReference type="Proteomes" id="UP000093366">
    <property type="component" value="Unassembled WGS sequence"/>
</dbReference>